<proteinExistence type="predicted"/>
<evidence type="ECO:0000313" key="1">
    <source>
        <dbReference type="EMBL" id="MBF9239902.1"/>
    </source>
</evidence>
<organism evidence="1 2">
    <name type="scientific">Hymenobacter jeongseonensis</name>
    <dbReference type="NCBI Taxonomy" id="2791027"/>
    <lineage>
        <taxon>Bacteria</taxon>
        <taxon>Pseudomonadati</taxon>
        <taxon>Bacteroidota</taxon>
        <taxon>Cytophagia</taxon>
        <taxon>Cytophagales</taxon>
        <taxon>Hymenobacteraceae</taxon>
        <taxon>Hymenobacter</taxon>
    </lineage>
</organism>
<accession>A0ABS0INH4</accession>
<name>A0ABS0INH4_9BACT</name>
<dbReference type="EMBL" id="JADQDQ010000021">
    <property type="protein sequence ID" value="MBF9239902.1"/>
    <property type="molecule type" value="Genomic_DNA"/>
</dbReference>
<keyword evidence="2" id="KW-1185">Reference proteome</keyword>
<dbReference type="Proteomes" id="UP000597617">
    <property type="component" value="Unassembled WGS sequence"/>
</dbReference>
<sequence>MFSALLLKDGSSTTGDGVRNRASQTETTRILNEKEKLLMEQFSAFEEQCVEDLQLDFTPLHDIVRIFSGFDKLLPTEKEFLIALEFLGYLIGKYRVVAQDGPGGRPLTQPTTELLQWLKSMWYQGKYDEINYGIWFTL</sequence>
<evidence type="ECO:0000313" key="2">
    <source>
        <dbReference type="Proteomes" id="UP000597617"/>
    </source>
</evidence>
<gene>
    <name evidence="1" type="ORF">I2I05_21095</name>
</gene>
<comment type="caution">
    <text evidence="1">The sequence shown here is derived from an EMBL/GenBank/DDBJ whole genome shotgun (WGS) entry which is preliminary data.</text>
</comment>
<reference evidence="1 2" key="1">
    <citation type="submission" date="2020-11" db="EMBL/GenBank/DDBJ databases">
        <authorList>
            <person name="Kim M.K."/>
        </authorList>
    </citation>
    <scope>NUCLEOTIDE SEQUENCE [LARGE SCALE GENOMIC DNA]</scope>
    <source>
        <strain evidence="1 2">BT683</strain>
    </source>
</reference>
<protein>
    <submittedName>
        <fullName evidence="1">Uncharacterized protein</fullName>
    </submittedName>
</protein>